<organism evidence="1 2">
    <name type="scientific">Metabacillus herbersteinensis</name>
    <dbReference type="NCBI Taxonomy" id="283816"/>
    <lineage>
        <taxon>Bacteria</taxon>
        <taxon>Bacillati</taxon>
        <taxon>Bacillota</taxon>
        <taxon>Bacilli</taxon>
        <taxon>Bacillales</taxon>
        <taxon>Bacillaceae</taxon>
        <taxon>Metabacillus</taxon>
    </lineage>
</organism>
<comment type="caution">
    <text evidence="1">The sequence shown here is derived from an EMBL/GenBank/DDBJ whole genome shotgun (WGS) entry which is preliminary data.</text>
</comment>
<evidence type="ECO:0000313" key="1">
    <source>
        <dbReference type="EMBL" id="MFC0272016.1"/>
    </source>
</evidence>
<keyword evidence="2" id="KW-1185">Reference proteome</keyword>
<gene>
    <name evidence="1" type="ORF">ACFFIX_11185</name>
</gene>
<proteinExistence type="predicted"/>
<dbReference type="RefSeq" id="WP_378933899.1">
    <property type="nucleotide sequence ID" value="NZ_JBHLVO010000007.1"/>
</dbReference>
<reference evidence="1 2" key="1">
    <citation type="submission" date="2024-09" db="EMBL/GenBank/DDBJ databases">
        <authorList>
            <person name="Sun Q."/>
            <person name="Mori K."/>
        </authorList>
    </citation>
    <scope>NUCLEOTIDE SEQUENCE [LARGE SCALE GENOMIC DNA]</scope>
    <source>
        <strain evidence="1 2">CCM 7228</strain>
    </source>
</reference>
<dbReference type="Pfam" id="PF12758">
    <property type="entry name" value="DUF3813"/>
    <property type="match status" value="1"/>
</dbReference>
<dbReference type="InterPro" id="IPR024217">
    <property type="entry name" value="DUF3813"/>
</dbReference>
<name>A0ABV6GF46_9BACI</name>
<dbReference type="EMBL" id="JBHLVO010000007">
    <property type="protein sequence ID" value="MFC0272016.1"/>
    <property type="molecule type" value="Genomic_DNA"/>
</dbReference>
<sequence length="64" mass="7100">MGNQLFQEAREAVSYAEQVANGTLNGDKYEAIHKAKNALSSAFNQTTDAERLQLRELQNSIDSI</sequence>
<protein>
    <submittedName>
        <fullName evidence="1">DUF3813 domain-containing protein</fullName>
    </submittedName>
</protein>
<dbReference type="Proteomes" id="UP001589854">
    <property type="component" value="Unassembled WGS sequence"/>
</dbReference>
<evidence type="ECO:0000313" key="2">
    <source>
        <dbReference type="Proteomes" id="UP001589854"/>
    </source>
</evidence>
<accession>A0ABV6GF46</accession>